<dbReference type="Gene3D" id="3.40.50.720">
    <property type="entry name" value="NAD(P)-binding Rossmann-like Domain"/>
    <property type="match status" value="2"/>
</dbReference>
<reference evidence="4 5" key="1">
    <citation type="journal article" date="2023" name="Commun. Biol.">
        <title>Genome analysis of Parmales, the sister group of diatoms, reveals the evolutionary specialization of diatoms from phago-mixotrophs to photoautotrophs.</title>
        <authorList>
            <person name="Ban H."/>
            <person name="Sato S."/>
            <person name="Yoshikawa S."/>
            <person name="Yamada K."/>
            <person name="Nakamura Y."/>
            <person name="Ichinomiya M."/>
            <person name="Sato N."/>
            <person name="Blanc-Mathieu R."/>
            <person name="Endo H."/>
            <person name="Kuwata A."/>
            <person name="Ogata H."/>
        </authorList>
    </citation>
    <scope>NUCLEOTIDE SEQUENCE [LARGE SCALE GENOMIC DNA]</scope>
</reference>
<evidence type="ECO:0000256" key="1">
    <source>
        <dbReference type="ARBA" id="ARBA00023002"/>
    </source>
</evidence>
<dbReference type="PROSITE" id="PS00671">
    <property type="entry name" value="D_2_HYDROXYACID_DH_3"/>
    <property type="match status" value="1"/>
</dbReference>
<evidence type="ECO:0000313" key="4">
    <source>
        <dbReference type="EMBL" id="GMI25702.1"/>
    </source>
</evidence>
<dbReference type="EMBL" id="BRYB01002803">
    <property type="protein sequence ID" value="GMI25702.1"/>
    <property type="molecule type" value="Genomic_DNA"/>
</dbReference>
<dbReference type="PANTHER" id="PTHR43333">
    <property type="entry name" value="2-HACID_DH_C DOMAIN-CONTAINING PROTEIN"/>
    <property type="match status" value="1"/>
</dbReference>
<proteinExistence type="predicted"/>
<comment type="caution">
    <text evidence="4">The sequence shown here is derived from an EMBL/GenBank/DDBJ whole genome shotgun (WGS) entry which is preliminary data.</text>
</comment>
<dbReference type="CDD" id="cd05300">
    <property type="entry name" value="2-Hacid_dh_1"/>
    <property type="match status" value="1"/>
</dbReference>
<name>A0ABQ6MG79_9STRA</name>
<dbReference type="Pfam" id="PF02826">
    <property type="entry name" value="2-Hacid_dh_C"/>
    <property type="match status" value="1"/>
</dbReference>
<organism evidence="4 5">
    <name type="scientific">Tetraparma gracilis</name>
    <dbReference type="NCBI Taxonomy" id="2962635"/>
    <lineage>
        <taxon>Eukaryota</taxon>
        <taxon>Sar</taxon>
        <taxon>Stramenopiles</taxon>
        <taxon>Ochrophyta</taxon>
        <taxon>Bolidophyceae</taxon>
        <taxon>Parmales</taxon>
        <taxon>Triparmaceae</taxon>
        <taxon>Tetraparma</taxon>
    </lineage>
</organism>
<evidence type="ECO:0000259" key="3">
    <source>
        <dbReference type="Pfam" id="PF02826"/>
    </source>
</evidence>
<evidence type="ECO:0000313" key="5">
    <source>
        <dbReference type="Proteomes" id="UP001165060"/>
    </source>
</evidence>
<feature type="domain" description="D-isomer specific 2-hydroxyacid dehydrogenase NAD-binding" evidence="3">
    <location>
        <begin position="133"/>
        <end position="303"/>
    </location>
</feature>
<accession>A0ABQ6MG79</accession>
<keyword evidence="1" id="KW-0560">Oxidoreductase</keyword>
<dbReference type="InterPro" id="IPR006140">
    <property type="entry name" value="D-isomer_DH_NAD-bd"/>
</dbReference>
<protein>
    <recommendedName>
        <fullName evidence="3">D-isomer specific 2-hydroxyacid dehydrogenase NAD-binding domain-containing protein</fullName>
    </recommendedName>
</protein>
<dbReference type="InterPro" id="IPR036291">
    <property type="entry name" value="NAD(P)-bd_dom_sf"/>
</dbReference>
<dbReference type="InterPro" id="IPR029753">
    <property type="entry name" value="D-isomer_DH_CS"/>
</dbReference>
<dbReference type="Proteomes" id="UP001165060">
    <property type="component" value="Unassembled WGS sequence"/>
</dbReference>
<keyword evidence="2" id="KW-0520">NAD</keyword>
<dbReference type="PANTHER" id="PTHR43333:SF1">
    <property type="entry name" value="D-ISOMER SPECIFIC 2-HYDROXYACID DEHYDROGENASE NAD-BINDING DOMAIN-CONTAINING PROTEIN"/>
    <property type="match status" value="1"/>
</dbReference>
<sequence length="359" mass="37840">MSTLPGSTSEPLQPREAHILIVGDPKDPNNPSAWPAGTTVAATIQDPADIASIPAASLSKINVLFCSSFLGSSASSTVAALLPSLPALQWLHQRSAGVEHTLSPTLAAHPCAMTNARGVFSSSLAEYCLMACAYFAKDVPRLMRQKEAKNWEKYNVRELRGATLGVVGLGSIGGACAKLANAYGMRVVGVRRNPASSAGDPTVDKCYGNDGVADLFKESDYVVCAAPLTPDTRGLVTAEAMAGAKPGCVLINLGRGPVVDEAGMIAALKSGALSGLALDVFSTEPLPADHELWQLDNVLVSPHNMDQTATFMREASEVREESKSRKESAANFAEVLLPKFLEGVDPHELPNQVNKNLGY</sequence>
<evidence type="ECO:0000256" key="2">
    <source>
        <dbReference type="ARBA" id="ARBA00023027"/>
    </source>
</evidence>
<keyword evidence="5" id="KW-1185">Reference proteome</keyword>
<gene>
    <name evidence="4" type="ORF">TeGR_g14521</name>
</gene>
<dbReference type="SUPFAM" id="SSF51735">
    <property type="entry name" value="NAD(P)-binding Rossmann-fold domains"/>
    <property type="match status" value="1"/>
</dbReference>